<name>A0ABV9EP25_9ACTN</name>
<feature type="transmembrane region" description="Helical" evidence="2">
    <location>
        <begin position="227"/>
        <end position="244"/>
    </location>
</feature>
<dbReference type="EMBL" id="JBHSFN010000032">
    <property type="protein sequence ID" value="MFC4591407.1"/>
    <property type="molecule type" value="Genomic_DNA"/>
</dbReference>
<sequence>MTRTGDTTAPATTSRETAHATPPAASGDATRPATSAGTGRAAGAGTSFEFPGRWVEGAGLVLGPSLMLAGVLLRADVDGFFPQQLAAVAASPARMTASYSAFVAGNVLLWPAVIALARRVGRTRPVWALWGGVMVLLGLFARTFHAGVNHLAFQLVDVQGAPAAQQVMADTYGAFHIFHTLSAAVFFGWIVLAVGTWRAGVLGIVRSVALGLMAALPIGVLKGTGPMSVVATLGLCVALLPLGVRVLRDGPAPRWWAYPIALAVAAAAVLLGMAG</sequence>
<proteinExistence type="predicted"/>
<keyword evidence="2" id="KW-0472">Membrane</keyword>
<feature type="transmembrane region" description="Helical" evidence="2">
    <location>
        <begin position="129"/>
        <end position="153"/>
    </location>
</feature>
<comment type="caution">
    <text evidence="3">The sequence shown here is derived from an EMBL/GenBank/DDBJ whole genome shotgun (WGS) entry which is preliminary data.</text>
</comment>
<feature type="region of interest" description="Disordered" evidence="1">
    <location>
        <begin position="1"/>
        <end position="44"/>
    </location>
</feature>
<feature type="transmembrane region" description="Helical" evidence="2">
    <location>
        <begin position="57"/>
        <end position="77"/>
    </location>
</feature>
<keyword evidence="2" id="KW-1133">Transmembrane helix</keyword>
<feature type="compositionally biased region" description="Low complexity" evidence="1">
    <location>
        <begin position="29"/>
        <end position="44"/>
    </location>
</feature>
<keyword evidence="4" id="KW-1185">Reference proteome</keyword>
<feature type="transmembrane region" description="Helical" evidence="2">
    <location>
        <begin position="256"/>
        <end position="274"/>
    </location>
</feature>
<keyword evidence="2" id="KW-0812">Transmembrane</keyword>
<dbReference type="RefSeq" id="WP_262844804.1">
    <property type="nucleotide sequence ID" value="NZ_JANZYP010000033.1"/>
</dbReference>
<evidence type="ECO:0000313" key="4">
    <source>
        <dbReference type="Proteomes" id="UP001595891"/>
    </source>
</evidence>
<feature type="transmembrane region" description="Helical" evidence="2">
    <location>
        <begin position="201"/>
        <end position="221"/>
    </location>
</feature>
<feature type="transmembrane region" description="Helical" evidence="2">
    <location>
        <begin position="97"/>
        <end position="117"/>
    </location>
</feature>
<evidence type="ECO:0000256" key="1">
    <source>
        <dbReference type="SAM" id="MobiDB-lite"/>
    </source>
</evidence>
<evidence type="ECO:0000313" key="3">
    <source>
        <dbReference type="EMBL" id="MFC4591407.1"/>
    </source>
</evidence>
<feature type="compositionally biased region" description="Low complexity" evidence="1">
    <location>
        <begin position="1"/>
        <end position="13"/>
    </location>
</feature>
<evidence type="ECO:0008006" key="5">
    <source>
        <dbReference type="Google" id="ProtNLM"/>
    </source>
</evidence>
<accession>A0ABV9EP25</accession>
<evidence type="ECO:0000256" key="2">
    <source>
        <dbReference type="SAM" id="Phobius"/>
    </source>
</evidence>
<protein>
    <recommendedName>
        <fullName evidence="5">DUF998 domain-containing protein</fullName>
    </recommendedName>
</protein>
<reference evidence="4" key="1">
    <citation type="journal article" date="2019" name="Int. J. Syst. Evol. Microbiol.">
        <title>The Global Catalogue of Microorganisms (GCM) 10K type strain sequencing project: providing services to taxonomists for standard genome sequencing and annotation.</title>
        <authorList>
            <consortium name="The Broad Institute Genomics Platform"/>
            <consortium name="The Broad Institute Genome Sequencing Center for Infectious Disease"/>
            <person name="Wu L."/>
            <person name="Ma J."/>
        </authorList>
    </citation>
    <scope>NUCLEOTIDE SEQUENCE [LARGE SCALE GENOMIC DNA]</scope>
    <source>
        <strain evidence="4">CCUG 49560</strain>
    </source>
</reference>
<gene>
    <name evidence="3" type="ORF">ACFO8L_35305</name>
</gene>
<organism evidence="3 4">
    <name type="scientific">Sphaerisporangium corydalis</name>
    <dbReference type="NCBI Taxonomy" id="1441875"/>
    <lineage>
        <taxon>Bacteria</taxon>
        <taxon>Bacillati</taxon>
        <taxon>Actinomycetota</taxon>
        <taxon>Actinomycetes</taxon>
        <taxon>Streptosporangiales</taxon>
        <taxon>Streptosporangiaceae</taxon>
        <taxon>Sphaerisporangium</taxon>
    </lineage>
</organism>
<feature type="transmembrane region" description="Helical" evidence="2">
    <location>
        <begin position="173"/>
        <end position="194"/>
    </location>
</feature>
<dbReference type="Proteomes" id="UP001595891">
    <property type="component" value="Unassembled WGS sequence"/>
</dbReference>